<reference evidence="2 3" key="1">
    <citation type="journal article" date="2018" name="Front. Plant Sci.">
        <title>Red Clover (Trifolium pratense) and Zigzag Clover (T. medium) - A Picture of Genomic Similarities and Differences.</title>
        <authorList>
            <person name="Dluhosova J."/>
            <person name="Istvanek J."/>
            <person name="Nedelnik J."/>
            <person name="Repkova J."/>
        </authorList>
    </citation>
    <scope>NUCLEOTIDE SEQUENCE [LARGE SCALE GENOMIC DNA]</scope>
    <source>
        <strain evidence="3">cv. 10/8</strain>
        <tissue evidence="2">Leaf</tissue>
    </source>
</reference>
<name>A0A392VY04_9FABA</name>
<comment type="caution">
    <text evidence="2">The sequence shown here is derived from an EMBL/GenBank/DDBJ whole genome shotgun (WGS) entry which is preliminary data.</text>
</comment>
<protein>
    <submittedName>
        <fullName evidence="2">Uncharacterized protein</fullName>
    </submittedName>
</protein>
<keyword evidence="3" id="KW-1185">Reference proteome</keyword>
<feature type="compositionally biased region" description="Low complexity" evidence="1">
    <location>
        <begin position="11"/>
        <end position="23"/>
    </location>
</feature>
<feature type="compositionally biased region" description="Basic and acidic residues" evidence="1">
    <location>
        <begin position="24"/>
        <end position="34"/>
    </location>
</feature>
<dbReference type="Proteomes" id="UP000265520">
    <property type="component" value="Unassembled WGS sequence"/>
</dbReference>
<dbReference type="AlphaFoldDB" id="A0A392VY04"/>
<organism evidence="2 3">
    <name type="scientific">Trifolium medium</name>
    <dbReference type="NCBI Taxonomy" id="97028"/>
    <lineage>
        <taxon>Eukaryota</taxon>
        <taxon>Viridiplantae</taxon>
        <taxon>Streptophyta</taxon>
        <taxon>Embryophyta</taxon>
        <taxon>Tracheophyta</taxon>
        <taxon>Spermatophyta</taxon>
        <taxon>Magnoliopsida</taxon>
        <taxon>eudicotyledons</taxon>
        <taxon>Gunneridae</taxon>
        <taxon>Pentapetalae</taxon>
        <taxon>rosids</taxon>
        <taxon>fabids</taxon>
        <taxon>Fabales</taxon>
        <taxon>Fabaceae</taxon>
        <taxon>Papilionoideae</taxon>
        <taxon>50 kb inversion clade</taxon>
        <taxon>NPAAA clade</taxon>
        <taxon>Hologalegina</taxon>
        <taxon>IRL clade</taxon>
        <taxon>Trifolieae</taxon>
        <taxon>Trifolium</taxon>
    </lineage>
</organism>
<evidence type="ECO:0000256" key="1">
    <source>
        <dbReference type="SAM" id="MobiDB-lite"/>
    </source>
</evidence>
<dbReference type="EMBL" id="LXQA011283776">
    <property type="protein sequence ID" value="MCI91851.1"/>
    <property type="molecule type" value="Genomic_DNA"/>
</dbReference>
<accession>A0A392VY04</accession>
<evidence type="ECO:0000313" key="2">
    <source>
        <dbReference type="EMBL" id="MCI91851.1"/>
    </source>
</evidence>
<sequence>MKIPTGESWRESASSSLSLAEASLSDHIKNRQAR</sequence>
<feature type="non-terminal residue" evidence="2">
    <location>
        <position position="34"/>
    </location>
</feature>
<evidence type="ECO:0000313" key="3">
    <source>
        <dbReference type="Proteomes" id="UP000265520"/>
    </source>
</evidence>
<proteinExistence type="predicted"/>
<feature type="region of interest" description="Disordered" evidence="1">
    <location>
        <begin position="1"/>
        <end position="34"/>
    </location>
</feature>